<dbReference type="PROSITE" id="PS00630">
    <property type="entry name" value="IMP_2"/>
    <property type="match status" value="1"/>
</dbReference>
<dbReference type="CDD" id="cd01639">
    <property type="entry name" value="IMPase"/>
    <property type="match status" value="1"/>
</dbReference>
<proteinExistence type="inferred from homology"/>
<dbReference type="InterPro" id="IPR020583">
    <property type="entry name" value="Inositol_monoP_metal-BS"/>
</dbReference>
<dbReference type="InterPro" id="IPR033942">
    <property type="entry name" value="IMPase"/>
</dbReference>
<evidence type="ECO:0000256" key="3">
    <source>
        <dbReference type="ARBA" id="ARBA00009759"/>
    </source>
</evidence>
<dbReference type="Gene3D" id="3.30.540.10">
    <property type="entry name" value="Fructose-1,6-Bisphosphatase, subunit A, domain 1"/>
    <property type="match status" value="1"/>
</dbReference>
<dbReference type="Gene3D" id="3.40.190.80">
    <property type="match status" value="1"/>
</dbReference>
<keyword evidence="4 7" id="KW-0479">Metal-binding</keyword>
<evidence type="ECO:0000256" key="4">
    <source>
        <dbReference type="ARBA" id="ARBA00022723"/>
    </source>
</evidence>
<sequence>MINYEKICAQVVEIAKSAGSFIRQEREAFSLAKVEYKGKNDLVSYVDKAAEDTIIKSLTELLPGAGFIAEENKEVSVSEEFNWIIDPLDGTTNFIHGIPAFAVSIALQYKTELVIGVVYEIGKDECFYAWKDSAAYLNGKEIRVSENTKVADTLLATGFPYYDFEKKDAYMELFGDLIQNCHGLRRIGAAAVDLAYTACGRFDGYFEYNLKPWDIAAGLFIVQQAGGKVVDFKGGNDMLKDCDLIATNGHISEELLQYVKKYFSKFYQ</sequence>
<dbReference type="PANTHER" id="PTHR20854">
    <property type="entry name" value="INOSITOL MONOPHOSPHATASE"/>
    <property type="match status" value="1"/>
</dbReference>
<dbReference type="SUPFAM" id="SSF56655">
    <property type="entry name" value="Carbohydrate phosphatase"/>
    <property type="match status" value="1"/>
</dbReference>
<accession>A0ABW4IFW2</accession>
<dbReference type="InterPro" id="IPR022337">
    <property type="entry name" value="Inositol_monophosphatase_SuhB"/>
</dbReference>
<dbReference type="InterPro" id="IPR020550">
    <property type="entry name" value="Inositol_monophosphatase_CS"/>
</dbReference>
<reference evidence="9" key="1">
    <citation type="journal article" date="2019" name="Int. J. Syst. Evol. Microbiol.">
        <title>The Global Catalogue of Microorganisms (GCM) 10K type strain sequencing project: providing services to taxonomists for standard genome sequencing and annotation.</title>
        <authorList>
            <consortium name="The Broad Institute Genomics Platform"/>
            <consortium name="The Broad Institute Genome Sequencing Center for Infectious Disease"/>
            <person name="Wu L."/>
            <person name="Ma J."/>
        </authorList>
    </citation>
    <scope>NUCLEOTIDE SEQUENCE [LARGE SCALE GENOMIC DNA]</scope>
    <source>
        <strain evidence="9">CCUG 53762</strain>
    </source>
</reference>
<dbReference type="PRINTS" id="PR01959">
    <property type="entry name" value="SBIMPHPHTASE"/>
</dbReference>
<keyword evidence="5 7" id="KW-0378">Hydrolase</keyword>
<dbReference type="PANTHER" id="PTHR20854:SF4">
    <property type="entry name" value="INOSITOL-1-MONOPHOSPHATASE-RELATED"/>
    <property type="match status" value="1"/>
</dbReference>
<dbReference type="Proteomes" id="UP001597118">
    <property type="component" value="Unassembled WGS sequence"/>
</dbReference>
<dbReference type="PRINTS" id="PR00377">
    <property type="entry name" value="IMPHPHTASES"/>
</dbReference>
<evidence type="ECO:0000313" key="8">
    <source>
        <dbReference type="EMBL" id="MFD1631362.1"/>
    </source>
</evidence>
<comment type="caution">
    <text evidence="8">The sequence shown here is derived from an EMBL/GenBank/DDBJ whole genome shotgun (WGS) entry which is preliminary data.</text>
</comment>
<dbReference type="InterPro" id="IPR000760">
    <property type="entry name" value="Inositol_monophosphatase-like"/>
</dbReference>
<name>A0ABW4IFW2_9SPHI</name>
<keyword evidence="6 7" id="KW-0460">Magnesium</keyword>
<evidence type="ECO:0000256" key="2">
    <source>
        <dbReference type="ARBA" id="ARBA00001946"/>
    </source>
</evidence>
<comment type="cofactor">
    <cofactor evidence="2 7">
        <name>Mg(2+)</name>
        <dbReference type="ChEBI" id="CHEBI:18420"/>
    </cofactor>
</comment>
<evidence type="ECO:0000256" key="1">
    <source>
        <dbReference type="ARBA" id="ARBA00001033"/>
    </source>
</evidence>
<evidence type="ECO:0000256" key="5">
    <source>
        <dbReference type="ARBA" id="ARBA00022801"/>
    </source>
</evidence>
<comment type="similarity">
    <text evidence="3 7">Belongs to the inositol monophosphatase superfamily.</text>
</comment>
<dbReference type="EMBL" id="JBHUDG010000046">
    <property type="protein sequence ID" value="MFD1631362.1"/>
    <property type="molecule type" value="Genomic_DNA"/>
</dbReference>
<dbReference type="PROSITE" id="PS00629">
    <property type="entry name" value="IMP_1"/>
    <property type="match status" value="1"/>
</dbReference>
<keyword evidence="9" id="KW-1185">Reference proteome</keyword>
<dbReference type="RefSeq" id="WP_379663730.1">
    <property type="nucleotide sequence ID" value="NZ_JBHUDG010000046.1"/>
</dbReference>
<dbReference type="Pfam" id="PF00459">
    <property type="entry name" value="Inositol_P"/>
    <property type="match status" value="1"/>
</dbReference>
<comment type="catalytic activity">
    <reaction evidence="1 7">
        <text>a myo-inositol phosphate + H2O = myo-inositol + phosphate</text>
        <dbReference type="Rhea" id="RHEA:24056"/>
        <dbReference type="ChEBI" id="CHEBI:15377"/>
        <dbReference type="ChEBI" id="CHEBI:17268"/>
        <dbReference type="ChEBI" id="CHEBI:43474"/>
        <dbReference type="ChEBI" id="CHEBI:84139"/>
        <dbReference type="EC" id="3.1.3.25"/>
    </reaction>
</comment>
<evidence type="ECO:0000256" key="7">
    <source>
        <dbReference type="RuleBase" id="RU364068"/>
    </source>
</evidence>
<protein>
    <recommendedName>
        <fullName evidence="7">Inositol-1-monophosphatase</fullName>
        <ecNumber evidence="7">3.1.3.25</ecNumber>
    </recommendedName>
</protein>
<organism evidence="8 9">
    <name type="scientific">Pseudopedobacter beijingensis</name>
    <dbReference type="NCBI Taxonomy" id="1207056"/>
    <lineage>
        <taxon>Bacteria</taxon>
        <taxon>Pseudomonadati</taxon>
        <taxon>Bacteroidota</taxon>
        <taxon>Sphingobacteriia</taxon>
        <taxon>Sphingobacteriales</taxon>
        <taxon>Sphingobacteriaceae</taxon>
        <taxon>Pseudopedobacter</taxon>
    </lineage>
</organism>
<gene>
    <name evidence="8" type="ORF">ACFSAH_15910</name>
</gene>
<evidence type="ECO:0000313" key="9">
    <source>
        <dbReference type="Proteomes" id="UP001597118"/>
    </source>
</evidence>
<dbReference type="EC" id="3.1.3.25" evidence="7"/>
<evidence type="ECO:0000256" key="6">
    <source>
        <dbReference type="ARBA" id="ARBA00022842"/>
    </source>
</evidence>